<dbReference type="RefSeq" id="WP_013151826.1">
    <property type="nucleotide sequence ID" value="NC_014210.1"/>
</dbReference>
<dbReference type="InterPro" id="IPR053140">
    <property type="entry name" value="GDSL_Rv0518-like"/>
</dbReference>
<dbReference type="KEGG" id="nda:Ndas_0775"/>
<keyword evidence="1" id="KW-0472">Membrane</keyword>
<dbReference type="GeneID" id="91488861"/>
<feature type="transmembrane region" description="Helical" evidence="1">
    <location>
        <begin position="29"/>
        <end position="50"/>
    </location>
</feature>
<evidence type="ECO:0000313" key="4">
    <source>
        <dbReference type="Proteomes" id="UP000002219"/>
    </source>
</evidence>
<accession>D7AZC7</accession>
<dbReference type="PANTHER" id="PTHR43784">
    <property type="entry name" value="GDSL-LIKE LIPASE/ACYLHYDROLASE, PUTATIVE (AFU_ORTHOLOGUE AFUA_2G00820)-RELATED"/>
    <property type="match status" value="1"/>
</dbReference>
<dbReference type="AlphaFoldDB" id="D7AZC7"/>
<dbReference type="Pfam" id="PF13472">
    <property type="entry name" value="Lipase_GDSL_2"/>
    <property type="match status" value="1"/>
</dbReference>
<reference evidence="3 4" key="1">
    <citation type="journal article" date="2010" name="Stand. Genomic Sci.">
        <title>Complete genome sequence of Nocardiopsis dassonvillei type strain (IMRU 509).</title>
        <authorList>
            <person name="Sun H."/>
            <person name="Lapidus A."/>
            <person name="Nolan M."/>
            <person name="Lucas S."/>
            <person name="Del Rio T.G."/>
            <person name="Tice H."/>
            <person name="Cheng J.F."/>
            <person name="Tapia R."/>
            <person name="Han C."/>
            <person name="Goodwin L."/>
            <person name="Pitluck S."/>
            <person name="Pagani I."/>
            <person name="Ivanova N."/>
            <person name="Mavromatis K."/>
            <person name="Mikhailova N."/>
            <person name="Pati A."/>
            <person name="Chen A."/>
            <person name="Palaniappan K."/>
            <person name="Land M."/>
            <person name="Hauser L."/>
            <person name="Chang Y.J."/>
            <person name="Jeffries C.D."/>
            <person name="Djao O.D."/>
            <person name="Rohde M."/>
            <person name="Sikorski J."/>
            <person name="Goker M."/>
            <person name="Woyke T."/>
            <person name="Bristow J."/>
            <person name="Eisen J.A."/>
            <person name="Markowitz V."/>
            <person name="Hugenholtz P."/>
            <person name="Kyrpides N.C."/>
            <person name="Klenk H.P."/>
        </authorList>
    </citation>
    <scope>NUCLEOTIDE SEQUENCE [LARGE SCALE GENOMIC DNA]</scope>
    <source>
        <strain evidence="4">ATCC 23218 / DSM 43111 / CIP 107115 / JCM 7437 / KCTC 9190 / NBRC 14626 / NCTC 10488 / NRRL B-5397 / IMRU 509</strain>
    </source>
</reference>
<dbReference type="STRING" id="446468.Ndas_0775"/>
<evidence type="ECO:0000313" key="3">
    <source>
        <dbReference type="EMBL" id="ADH66219.1"/>
    </source>
</evidence>
<evidence type="ECO:0000259" key="2">
    <source>
        <dbReference type="Pfam" id="PF13472"/>
    </source>
</evidence>
<dbReference type="EMBL" id="CP002040">
    <property type="protein sequence ID" value="ADH66219.1"/>
    <property type="molecule type" value="Genomic_DNA"/>
</dbReference>
<dbReference type="PANTHER" id="PTHR43784:SF2">
    <property type="entry name" value="GDSL-LIKE LIPASE_ACYLHYDROLASE, PUTATIVE (AFU_ORTHOLOGUE AFUA_2G00820)-RELATED"/>
    <property type="match status" value="1"/>
</dbReference>
<dbReference type="Gene3D" id="3.40.50.1110">
    <property type="entry name" value="SGNH hydrolase"/>
    <property type="match status" value="1"/>
</dbReference>
<dbReference type="SUPFAM" id="SSF52266">
    <property type="entry name" value="SGNH hydrolase"/>
    <property type="match status" value="1"/>
</dbReference>
<sequence length="646" mass="67850">MRGERRALGADGTRLRGTHRHGVGLHPRLLYALAAAAVAVLLVVVVNTAVSRDDGTGPSESREQTVPAVNAVPFSGLVDRIGVSRDTSVATVDLDGSGNSLSSQALAAAGWTPGREVVLLGTPMELPDYAPGRPDHLVSDGQFLRLADEHYRSLTFLATATRTDGIEAEVTGTGRVVYADGREQEFTLSVPHWTAGPASEAALTLPYANSARHAGPSPTLGAARLYARGVTVDPAREISHVVLPETADEAGRIHVFSVGGRAAETEWTGTWARATSGYMEVGPWRDQTLRLSVRTTTGGHTVRIRLDNTFAAAPVTVGAASVALRGSGAASRGAAVPLTFEGRSDTVIPAGGQVFSDPVEMLLPPQTDVLVSIHLPEQVTTAPVHYASVDTNYTSAPGSGDLTLDTTGEPFTGRVAQWPFLTAVEVSGGPGAIAAFGDSITDGIRSTPDAHARWPDVLSARLSERPGLPNPGVLNLGVAGNHVIRDGYPGEGVSTNPTGVALTHRVHRDVLAQSGVNTLVVFAGINDLRWSTPPESVIAGIEEIAGLARENGMRVFVATLGPCGGEARCTEEVDRARQQVNDHLRARANDPLSPFDGVWDFDAVLRDPQEPSRMLPAYDSGDHLHPGDAGLRALAESVDLYQLVGG</sequence>
<dbReference type="CDD" id="cd01830">
    <property type="entry name" value="XynE_like"/>
    <property type="match status" value="1"/>
</dbReference>
<dbReference type="InterPro" id="IPR013830">
    <property type="entry name" value="SGNH_hydro"/>
</dbReference>
<protein>
    <submittedName>
        <fullName evidence="3">Lipolytic protein G-D-S-L family</fullName>
    </submittedName>
</protein>
<keyword evidence="1" id="KW-1133">Transmembrane helix</keyword>
<gene>
    <name evidence="3" type="ordered locus">Ndas_0775</name>
</gene>
<evidence type="ECO:0000256" key="1">
    <source>
        <dbReference type="SAM" id="Phobius"/>
    </source>
</evidence>
<dbReference type="InterPro" id="IPR036514">
    <property type="entry name" value="SGNH_hydro_sf"/>
</dbReference>
<keyword evidence="1" id="KW-0812">Transmembrane</keyword>
<dbReference type="eggNOG" id="COG2755">
    <property type="taxonomic scope" value="Bacteria"/>
</dbReference>
<name>D7AZC7_NOCDD</name>
<dbReference type="Proteomes" id="UP000002219">
    <property type="component" value="Chromosome 1"/>
</dbReference>
<keyword evidence="4" id="KW-1185">Reference proteome</keyword>
<dbReference type="HOGENOM" id="CLU_019393_0_0_11"/>
<organism evidence="3 4">
    <name type="scientific">Nocardiopsis dassonvillei (strain ATCC 23218 / DSM 43111 / CIP 107115 / JCM 7437 / KCTC 9190 / NBRC 14626 / NCTC 10488 / NRRL B-5397 / IMRU 509)</name>
    <name type="common">Actinomadura dassonvillei</name>
    <dbReference type="NCBI Taxonomy" id="446468"/>
    <lineage>
        <taxon>Bacteria</taxon>
        <taxon>Bacillati</taxon>
        <taxon>Actinomycetota</taxon>
        <taxon>Actinomycetes</taxon>
        <taxon>Streptosporangiales</taxon>
        <taxon>Nocardiopsidaceae</taxon>
        <taxon>Nocardiopsis</taxon>
    </lineage>
</organism>
<feature type="domain" description="SGNH hydrolase-type esterase" evidence="2">
    <location>
        <begin position="435"/>
        <end position="632"/>
    </location>
</feature>
<proteinExistence type="predicted"/>